<comment type="cofactor">
    <cofactor evidence="1">
        <name>Mg(2+)</name>
        <dbReference type="ChEBI" id="CHEBI:18420"/>
    </cofactor>
</comment>
<organism evidence="6 7">
    <name type="scientific">Longicatena caecimuris</name>
    <dbReference type="NCBI Taxonomy" id="1796635"/>
    <lineage>
        <taxon>Bacteria</taxon>
        <taxon>Bacillati</taxon>
        <taxon>Bacillota</taxon>
        <taxon>Erysipelotrichia</taxon>
        <taxon>Erysipelotrichales</taxon>
        <taxon>Erysipelotrichaceae</taxon>
        <taxon>Longicatena</taxon>
    </lineage>
</organism>
<gene>
    <name evidence="6" type="ORF">EDD61_10744</name>
</gene>
<comment type="similarity">
    <text evidence="2">Belongs to the HAD-like hydrolase superfamily. CbbY/CbbZ/Gph/YieH family.</text>
</comment>
<dbReference type="InterPro" id="IPR023198">
    <property type="entry name" value="PGP-like_dom2"/>
</dbReference>
<evidence type="ECO:0000313" key="7">
    <source>
        <dbReference type="Proteomes" id="UP000295773"/>
    </source>
</evidence>
<evidence type="ECO:0000313" key="6">
    <source>
        <dbReference type="EMBL" id="TCU60355.1"/>
    </source>
</evidence>
<comment type="caution">
    <text evidence="6">The sequence shown here is derived from an EMBL/GenBank/DDBJ whole genome shotgun (WGS) entry which is preliminary data.</text>
</comment>
<keyword evidence="4" id="KW-0460">Magnesium</keyword>
<evidence type="ECO:0000256" key="1">
    <source>
        <dbReference type="ARBA" id="ARBA00001946"/>
    </source>
</evidence>
<proteinExistence type="inferred from homology"/>
<dbReference type="NCBIfam" id="TIGR01549">
    <property type="entry name" value="HAD-SF-IA-v1"/>
    <property type="match status" value="1"/>
</dbReference>
<protein>
    <submittedName>
        <fullName evidence="6">HAD superfamily hydrolase (TIGR01509 family)/HAD superfamily hydrolase (TIGR01549 family)</fullName>
    </submittedName>
</protein>
<dbReference type="AlphaFoldDB" id="A0A4V2VKL5"/>
<dbReference type="InterPro" id="IPR041492">
    <property type="entry name" value="HAD_2"/>
</dbReference>
<keyword evidence="3" id="KW-0479">Metal-binding</keyword>
<dbReference type="GO" id="GO:0046872">
    <property type="term" value="F:metal ion binding"/>
    <property type="evidence" value="ECO:0007669"/>
    <property type="project" value="UniProtKB-KW"/>
</dbReference>
<keyword evidence="6" id="KW-0378">Hydrolase</keyword>
<dbReference type="RefSeq" id="WP_132224459.1">
    <property type="nucleotide sequence ID" value="NZ_JANKBG010000007.1"/>
</dbReference>
<name>A0A4V2VKL5_9FIRM</name>
<dbReference type="NCBIfam" id="TIGR01509">
    <property type="entry name" value="HAD-SF-IA-v3"/>
    <property type="match status" value="1"/>
</dbReference>
<dbReference type="PANTHER" id="PTHR46193:SF18">
    <property type="entry name" value="HEXITOL PHOSPHATASE B"/>
    <property type="match status" value="1"/>
</dbReference>
<dbReference type="EMBL" id="SMBP01000007">
    <property type="protein sequence ID" value="TCU60355.1"/>
    <property type="molecule type" value="Genomic_DNA"/>
</dbReference>
<dbReference type="Gene3D" id="3.40.50.1000">
    <property type="entry name" value="HAD superfamily/HAD-like"/>
    <property type="match status" value="1"/>
</dbReference>
<sequence>MEKIDAVIFDMDGVLIDSEPIYMHHVLSFYERFGIHVPYEEVVKLAGSSNEASWQMMASWWKEAIDPKELEQLYETIMQGEEEVVFADIVNPYVRYILPRLRERGIKTAIASSSPMSAIHAMMQQCQLLNSFDLVVTGRDFPFSKPDPAIYLHTVKQLKVAKEHCIIIEDSTYGIEAAIRADIKVAALKDERFHYDQTKATYLVHDLLEAYHLILEGED</sequence>
<dbReference type="Gene3D" id="1.10.150.240">
    <property type="entry name" value="Putative phosphatase, domain 2"/>
    <property type="match status" value="1"/>
</dbReference>
<accession>A0A4V2VKL5</accession>
<dbReference type="Proteomes" id="UP000295773">
    <property type="component" value="Unassembled WGS sequence"/>
</dbReference>
<reference evidence="6 7" key="1">
    <citation type="submission" date="2019-03" db="EMBL/GenBank/DDBJ databases">
        <title>Genomic Encyclopedia of Type Strains, Phase IV (KMG-IV): sequencing the most valuable type-strain genomes for metagenomic binning, comparative biology and taxonomic classification.</title>
        <authorList>
            <person name="Goeker M."/>
        </authorList>
    </citation>
    <scope>NUCLEOTIDE SEQUENCE [LARGE SCALE GENOMIC DNA]</scope>
    <source>
        <strain evidence="6 7">DSM 29481</strain>
    </source>
</reference>
<keyword evidence="5" id="KW-0119">Carbohydrate metabolism</keyword>
<dbReference type="PRINTS" id="PR00413">
    <property type="entry name" value="HADHALOGNASE"/>
</dbReference>
<keyword evidence="7" id="KW-1185">Reference proteome</keyword>
<dbReference type="InterPro" id="IPR006439">
    <property type="entry name" value="HAD-SF_hydro_IA"/>
</dbReference>
<dbReference type="PANTHER" id="PTHR46193">
    <property type="entry name" value="6-PHOSPHOGLUCONATE PHOSPHATASE"/>
    <property type="match status" value="1"/>
</dbReference>
<evidence type="ECO:0000256" key="2">
    <source>
        <dbReference type="ARBA" id="ARBA00006171"/>
    </source>
</evidence>
<dbReference type="SFLD" id="SFLDG01129">
    <property type="entry name" value="C1.5:_HAD__Beta-PGM__Phosphata"/>
    <property type="match status" value="1"/>
</dbReference>
<dbReference type="InterPro" id="IPR023214">
    <property type="entry name" value="HAD_sf"/>
</dbReference>
<dbReference type="GO" id="GO:0016787">
    <property type="term" value="F:hydrolase activity"/>
    <property type="evidence" value="ECO:0007669"/>
    <property type="project" value="UniProtKB-KW"/>
</dbReference>
<dbReference type="SFLD" id="SFLDG01135">
    <property type="entry name" value="C1.5.6:_HAD__Beta-PGM__Phospha"/>
    <property type="match status" value="1"/>
</dbReference>
<dbReference type="Pfam" id="PF13419">
    <property type="entry name" value="HAD_2"/>
    <property type="match status" value="1"/>
</dbReference>
<evidence type="ECO:0000256" key="5">
    <source>
        <dbReference type="ARBA" id="ARBA00023277"/>
    </source>
</evidence>
<dbReference type="SUPFAM" id="SSF56784">
    <property type="entry name" value="HAD-like"/>
    <property type="match status" value="1"/>
</dbReference>
<dbReference type="InterPro" id="IPR036412">
    <property type="entry name" value="HAD-like_sf"/>
</dbReference>
<dbReference type="InterPro" id="IPR051600">
    <property type="entry name" value="Beta-PGM-like"/>
</dbReference>
<evidence type="ECO:0000256" key="3">
    <source>
        <dbReference type="ARBA" id="ARBA00022723"/>
    </source>
</evidence>
<dbReference type="SFLD" id="SFLDS00003">
    <property type="entry name" value="Haloacid_Dehalogenase"/>
    <property type="match status" value="1"/>
</dbReference>
<evidence type="ECO:0000256" key="4">
    <source>
        <dbReference type="ARBA" id="ARBA00022842"/>
    </source>
</evidence>